<sequence>MRLISWSRGALGLACLLASASATVHAQAAWPDRPLRVIVPFPASGATDLVARVVTQRVAADLGQQMVVDNKPGAGGTIGTAEAAKAPADGYTLLLTTSSTHAISPHLMPRLAYDPRKDFTPVAHVADAPSVLLVTNSLPVKTVGELVAYGKAHPGKLNYATSGNGTIVHLNTAAFSAQAGLEMTHIPYKGTALAIPDLIAGQTHVLFDSLPTGMPHAKAGRLRALAVTSEKRSTLAPELPTLAESGLPGYSSVTWFGVYLPAGAPPALVARVHQAFAKAVQAPEVAASLAKLGVEPAAPSTPAQFGAMVQADSNRWATVIRQHKITVE</sequence>
<protein>
    <submittedName>
        <fullName evidence="3">Uncharacterized protein UPF0065</fullName>
    </submittedName>
</protein>
<dbReference type="HOGENOM" id="CLU_045683_0_0_4"/>
<proteinExistence type="inferred from homology"/>
<dbReference type="InterPro" id="IPR042100">
    <property type="entry name" value="Bug_dom1"/>
</dbReference>
<gene>
    <name evidence="3" type="ordered locus">Veis_0179</name>
</gene>
<dbReference type="Gene3D" id="3.40.190.10">
    <property type="entry name" value="Periplasmic binding protein-like II"/>
    <property type="match status" value="1"/>
</dbReference>
<keyword evidence="4" id="KW-1185">Reference proteome</keyword>
<dbReference type="RefSeq" id="WP_011807990.1">
    <property type="nucleotide sequence ID" value="NC_008786.1"/>
</dbReference>
<accession>A1WEB4</accession>
<evidence type="ECO:0000313" key="4">
    <source>
        <dbReference type="Proteomes" id="UP000000374"/>
    </source>
</evidence>
<feature type="signal peptide" evidence="2">
    <location>
        <begin position="1"/>
        <end position="28"/>
    </location>
</feature>
<dbReference type="AlphaFoldDB" id="A1WEB4"/>
<dbReference type="Pfam" id="PF03401">
    <property type="entry name" value="TctC"/>
    <property type="match status" value="1"/>
</dbReference>
<feature type="chain" id="PRO_5002640559" evidence="2">
    <location>
        <begin position="29"/>
        <end position="328"/>
    </location>
</feature>
<dbReference type="KEGG" id="vei:Veis_0179"/>
<dbReference type="CDD" id="cd13578">
    <property type="entry name" value="PBP2_Bug27"/>
    <property type="match status" value="1"/>
</dbReference>
<dbReference type="OrthoDB" id="8678477at2"/>
<organism evidence="3 4">
    <name type="scientific">Verminephrobacter eiseniae (strain EF01-2)</name>
    <dbReference type="NCBI Taxonomy" id="391735"/>
    <lineage>
        <taxon>Bacteria</taxon>
        <taxon>Pseudomonadati</taxon>
        <taxon>Pseudomonadota</taxon>
        <taxon>Betaproteobacteria</taxon>
        <taxon>Burkholderiales</taxon>
        <taxon>Comamonadaceae</taxon>
        <taxon>Verminephrobacter</taxon>
    </lineage>
</organism>
<reference evidence="4" key="1">
    <citation type="submission" date="2006-12" db="EMBL/GenBank/DDBJ databases">
        <title>Complete sequence of chromosome 1 of Verminephrobacter eiseniae EF01-2.</title>
        <authorList>
            <person name="Copeland A."/>
            <person name="Lucas S."/>
            <person name="Lapidus A."/>
            <person name="Barry K."/>
            <person name="Detter J.C."/>
            <person name="Glavina del Rio T."/>
            <person name="Dalin E."/>
            <person name="Tice H."/>
            <person name="Pitluck S."/>
            <person name="Chertkov O."/>
            <person name="Brettin T."/>
            <person name="Bruce D."/>
            <person name="Han C."/>
            <person name="Tapia R."/>
            <person name="Gilna P."/>
            <person name="Schmutz J."/>
            <person name="Larimer F."/>
            <person name="Land M."/>
            <person name="Hauser L."/>
            <person name="Kyrpides N."/>
            <person name="Kim E."/>
            <person name="Stahl D."/>
            <person name="Richardson P."/>
        </authorList>
    </citation>
    <scope>NUCLEOTIDE SEQUENCE [LARGE SCALE GENOMIC DNA]</scope>
    <source>
        <strain evidence="4">EF01-2</strain>
    </source>
</reference>
<dbReference type="SUPFAM" id="SSF53850">
    <property type="entry name" value="Periplasmic binding protein-like II"/>
    <property type="match status" value="1"/>
</dbReference>
<dbReference type="STRING" id="391735.Veis_0179"/>
<dbReference type="Proteomes" id="UP000000374">
    <property type="component" value="Chromosome"/>
</dbReference>
<evidence type="ECO:0000256" key="2">
    <source>
        <dbReference type="SAM" id="SignalP"/>
    </source>
</evidence>
<dbReference type="PANTHER" id="PTHR42928">
    <property type="entry name" value="TRICARBOXYLATE-BINDING PROTEIN"/>
    <property type="match status" value="1"/>
</dbReference>
<dbReference type="eggNOG" id="COG3181">
    <property type="taxonomic scope" value="Bacteria"/>
</dbReference>
<name>A1WEB4_VEREI</name>
<dbReference type="EMBL" id="CP000542">
    <property type="protein sequence ID" value="ABM55971.1"/>
    <property type="molecule type" value="Genomic_DNA"/>
</dbReference>
<evidence type="ECO:0000256" key="1">
    <source>
        <dbReference type="ARBA" id="ARBA00006987"/>
    </source>
</evidence>
<keyword evidence="2" id="KW-0732">Signal</keyword>
<dbReference type="Gene3D" id="3.40.190.150">
    <property type="entry name" value="Bordetella uptake gene, domain 1"/>
    <property type="match status" value="1"/>
</dbReference>
<comment type="similarity">
    <text evidence="1">Belongs to the UPF0065 (bug) family.</text>
</comment>
<dbReference type="InterPro" id="IPR005064">
    <property type="entry name" value="BUG"/>
</dbReference>
<dbReference type="PIRSF" id="PIRSF017082">
    <property type="entry name" value="YflP"/>
    <property type="match status" value="1"/>
</dbReference>
<dbReference type="PANTHER" id="PTHR42928:SF5">
    <property type="entry name" value="BLR1237 PROTEIN"/>
    <property type="match status" value="1"/>
</dbReference>
<evidence type="ECO:0000313" key="3">
    <source>
        <dbReference type="EMBL" id="ABM55971.1"/>
    </source>
</evidence>
<dbReference type="GeneID" id="76458928"/>